<keyword evidence="2" id="KW-0472">Membrane</keyword>
<evidence type="ECO:0000313" key="4">
    <source>
        <dbReference type="Proteomes" id="UP001309876"/>
    </source>
</evidence>
<reference evidence="3 4" key="1">
    <citation type="submission" date="2023-08" db="EMBL/GenBank/DDBJ databases">
        <title>Black Yeasts Isolated from many extreme environments.</title>
        <authorList>
            <person name="Coleine C."/>
            <person name="Stajich J.E."/>
            <person name="Selbmann L."/>
        </authorList>
    </citation>
    <scope>NUCLEOTIDE SEQUENCE [LARGE SCALE GENOMIC DNA]</scope>
    <source>
        <strain evidence="3 4">CCFEE 5910</strain>
    </source>
</reference>
<proteinExistence type="predicted"/>
<keyword evidence="4" id="KW-1185">Reference proteome</keyword>
<feature type="region of interest" description="Disordered" evidence="1">
    <location>
        <begin position="162"/>
        <end position="181"/>
    </location>
</feature>
<feature type="transmembrane region" description="Helical" evidence="2">
    <location>
        <begin position="96"/>
        <end position="119"/>
    </location>
</feature>
<protein>
    <submittedName>
        <fullName evidence="3">Uncharacterized protein</fullName>
    </submittedName>
</protein>
<feature type="transmembrane region" description="Helical" evidence="2">
    <location>
        <begin position="125"/>
        <end position="147"/>
    </location>
</feature>
<dbReference type="AlphaFoldDB" id="A0AAN7T606"/>
<name>A0AAN7T606_9EURO</name>
<organism evidence="3 4">
    <name type="scientific">Lithohypha guttulata</name>
    <dbReference type="NCBI Taxonomy" id="1690604"/>
    <lineage>
        <taxon>Eukaryota</taxon>
        <taxon>Fungi</taxon>
        <taxon>Dikarya</taxon>
        <taxon>Ascomycota</taxon>
        <taxon>Pezizomycotina</taxon>
        <taxon>Eurotiomycetes</taxon>
        <taxon>Chaetothyriomycetidae</taxon>
        <taxon>Chaetothyriales</taxon>
        <taxon>Trichomeriaceae</taxon>
        <taxon>Lithohypha</taxon>
    </lineage>
</organism>
<dbReference type="Pfam" id="PF16015">
    <property type="entry name" value="Promethin"/>
    <property type="match status" value="1"/>
</dbReference>
<evidence type="ECO:0000256" key="2">
    <source>
        <dbReference type="SAM" id="Phobius"/>
    </source>
</evidence>
<keyword evidence="2" id="KW-1133">Transmembrane helix</keyword>
<evidence type="ECO:0000313" key="3">
    <source>
        <dbReference type="EMBL" id="KAK5090005.1"/>
    </source>
</evidence>
<feature type="transmembrane region" description="Helical" evidence="2">
    <location>
        <begin position="65"/>
        <end position="89"/>
    </location>
</feature>
<gene>
    <name evidence="3" type="ORF">LTR05_000174</name>
</gene>
<dbReference type="Proteomes" id="UP001309876">
    <property type="component" value="Unassembled WGS sequence"/>
</dbReference>
<sequence length="181" mass="19031">MSTTQVHSTVSGATGSGLGSVMGTLQGGVSSVVNMGKGLLDRVLPPETRAAIMEKLTKFAHDQPLLASFLLSHVAISGIPVFLFVALIITVTLVALVVGLLVGLLGAVLFILGAVGFALLFLFPVLFFTTFAAVGVWLFGVGAYYLIKWFNKEEVPEVRNSAEESLPKSIGNGTAQKPKPE</sequence>
<comment type="caution">
    <text evidence="3">The sequence shown here is derived from an EMBL/GenBank/DDBJ whole genome shotgun (WGS) entry which is preliminary data.</text>
</comment>
<accession>A0AAN7T606</accession>
<keyword evidence="2" id="KW-0812">Transmembrane</keyword>
<dbReference type="EMBL" id="JAVRRJ010000001">
    <property type="protein sequence ID" value="KAK5090005.1"/>
    <property type="molecule type" value="Genomic_DNA"/>
</dbReference>
<evidence type="ECO:0000256" key="1">
    <source>
        <dbReference type="SAM" id="MobiDB-lite"/>
    </source>
</evidence>